<dbReference type="InterPro" id="IPR018060">
    <property type="entry name" value="HTH_AraC"/>
</dbReference>
<dbReference type="RefSeq" id="WP_102654215.1">
    <property type="nucleotide sequence ID" value="NZ_PNRF01000031.1"/>
</dbReference>
<dbReference type="OrthoDB" id="5622169at2"/>
<evidence type="ECO:0000256" key="3">
    <source>
        <dbReference type="ARBA" id="ARBA00023163"/>
    </source>
</evidence>
<sequence>MEKSPFTSTFLRHDTPFHREDGITVLKSSEGLGWASLYSQLTVEEPHDTVCSAVQDIWFVLQIQPVNLWRRTGGKQFQGVLAPDSMVLTGAGDASRTVIANKTEALHVFVKSATFEEVAHEMFGASGAGQEEIASVVGLEDRALSLLLRSVKQTLDDPWDVARLKADYLAHAIAAHTLRNAASWRGRPEQETKYRLGTYQLKAVTEYLEANLSASLHLDDLAAAANLGRTAFLQQFKASTGQTPHQYLMAARVRKACELLKGSAVPLSDIAYACGFADQAHFSTTFKRIVGVTPSQYRREFF</sequence>
<dbReference type="GO" id="GO:0043565">
    <property type="term" value="F:sequence-specific DNA binding"/>
    <property type="evidence" value="ECO:0007669"/>
    <property type="project" value="InterPro"/>
</dbReference>
<accession>A0A2N7U0M6</accession>
<protein>
    <recommendedName>
        <fullName evidence="4">HTH araC/xylS-type domain-containing protein</fullName>
    </recommendedName>
</protein>
<evidence type="ECO:0000256" key="1">
    <source>
        <dbReference type="ARBA" id="ARBA00023015"/>
    </source>
</evidence>
<dbReference type="PROSITE" id="PS01124">
    <property type="entry name" value="HTH_ARAC_FAMILY_2"/>
    <property type="match status" value="1"/>
</dbReference>
<dbReference type="InterPro" id="IPR009057">
    <property type="entry name" value="Homeodomain-like_sf"/>
</dbReference>
<keyword evidence="1" id="KW-0805">Transcription regulation</keyword>
<feature type="domain" description="HTH araC/xylS-type" evidence="4">
    <location>
        <begin position="202"/>
        <end position="300"/>
    </location>
</feature>
<dbReference type="Pfam" id="PF12833">
    <property type="entry name" value="HTH_18"/>
    <property type="match status" value="1"/>
</dbReference>
<evidence type="ECO:0000313" key="5">
    <source>
        <dbReference type="EMBL" id="PMR73997.1"/>
    </source>
</evidence>
<dbReference type="Proteomes" id="UP000235803">
    <property type="component" value="Unassembled WGS sequence"/>
</dbReference>
<dbReference type="EMBL" id="PNRF01000031">
    <property type="protein sequence ID" value="PMR73997.1"/>
    <property type="molecule type" value="Genomic_DNA"/>
</dbReference>
<dbReference type="Gene3D" id="1.10.10.60">
    <property type="entry name" value="Homeodomain-like"/>
    <property type="match status" value="2"/>
</dbReference>
<dbReference type="SMART" id="SM00342">
    <property type="entry name" value="HTH_ARAC"/>
    <property type="match status" value="1"/>
</dbReference>
<dbReference type="AlphaFoldDB" id="A0A2N7U0M6"/>
<comment type="caution">
    <text evidence="5">The sequence shown here is derived from an EMBL/GenBank/DDBJ whole genome shotgun (WGS) entry which is preliminary data.</text>
</comment>
<dbReference type="SUPFAM" id="SSF46689">
    <property type="entry name" value="Homeodomain-like"/>
    <property type="match status" value="2"/>
</dbReference>
<name>A0A2N7U0M6_9GAMM</name>
<dbReference type="InterPro" id="IPR050204">
    <property type="entry name" value="AraC_XylS_family_regulators"/>
</dbReference>
<keyword evidence="2" id="KW-0238">DNA-binding</keyword>
<gene>
    <name evidence="5" type="ORF">C1H69_15095</name>
</gene>
<reference evidence="5 6" key="1">
    <citation type="submission" date="2018-01" db="EMBL/GenBank/DDBJ databases">
        <title>Halomonas endophytica sp. nov., isolated from storage liquid in the stems of Populus euphratica.</title>
        <authorList>
            <person name="Chen C."/>
        </authorList>
    </citation>
    <scope>NUCLEOTIDE SEQUENCE [LARGE SCALE GENOMIC DNA]</scope>
    <source>
        <strain evidence="5 6">MC28</strain>
    </source>
</reference>
<dbReference type="InterPro" id="IPR020449">
    <property type="entry name" value="Tscrpt_reg_AraC-type_HTH"/>
</dbReference>
<dbReference type="PANTHER" id="PTHR46796:SF6">
    <property type="entry name" value="ARAC SUBFAMILY"/>
    <property type="match status" value="1"/>
</dbReference>
<evidence type="ECO:0000259" key="4">
    <source>
        <dbReference type="PROSITE" id="PS01124"/>
    </source>
</evidence>
<keyword evidence="3" id="KW-0804">Transcription</keyword>
<dbReference type="PRINTS" id="PR00032">
    <property type="entry name" value="HTHARAC"/>
</dbReference>
<organism evidence="5 6">
    <name type="scientific">Billgrantia endophytica</name>
    <dbReference type="NCBI Taxonomy" id="2033802"/>
    <lineage>
        <taxon>Bacteria</taxon>
        <taxon>Pseudomonadati</taxon>
        <taxon>Pseudomonadota</taxon>
        <taxon>Gammaproteobacteria</taxon>
        <taxon>Oceanospirillales</taxon>
        <taxon>Halomonadaceae</taxon>
        <taxon>Billgrantia</taxon>
    </lineage>
</organism>
<keyword evidence="6" id="KW-1185">Reference proteome</keyword>
<dbReference type="PROSITE" id="PS00041">
    <property type="entry name" value="HTH_ARAC_FAMILY_1"/>
    <property type="match status" value="1"/>
</dbReference>
<dbReference type="GO" id="GO:0003700">
    <property type="term" value="F:DNA-binding transcription factor activity"/>
    <property type="evidence" value="ECO:0007669"/>
    <property type="project" value="InterPro"/>
</dbReference>
<evidence type="ECO:0000256" key="2">
    <source>
        <dbReference type="ARBA" id="ARBA00023125"/>
    </source>
</evidence>
<dbReference type="PANTHER" id="PTHR46796">
    <property type="entry name" value="HTH-TYPE TRANSCRIPTIONAL ACTIVATOR RHAS-RELATED"/>
    <property type="match status" value="1"/>
</dbReference>
<proteinExistence type="predicted"/>
<evidence type="ECO:0000313" key="6">
    <source>
        <dbReference type="Proteomes" id="UP000235803"/>
    </source>
</evidence>
<dbReference type="InterPro" id="IPR018062">
    <property type="entry name" value="HTH_AraC-typ_CS"/>
</dbReference>